<evidence type="ECO:0000313" key="2">
    <source>
        <dbReference type="Proteomes" id="UP000014461"/>
    </source>
</evidence>
<proteinExistence type="predicted"/>
<dbReference type="Proteomes" id="UP000014461">
    <property type="component" value="Unassembled WGS sequence"/>
</dbReference>
<dbReference type="InterPro" id="IPR009659">
    <property type="entry name" value="DUF1249"/>
</dbReference>
<sequence>MMAMVMPSNTGPTRYRVNLDELMQLYAANYSLMTRLFPGPLEVGQVLRLVPKLGEDYLLESKELTRYTALYEIRQASAQAYNYLQPQLLVRLYHDARLAEVCASQQIYKLKPRYDYPNKKMHHQDEKHQTNQFLNDWLVFCLKQRIKVEFA</sequence>
<dbReference type="AlphaFoldDB" id="R9PT67"/>
<dbReference type="STRING" id="1331007.AALB_1971"/>
<evidence type="ECO:0000313" key="1">
    <source>
        <dbReference type="EMBL" id="GAD01891.1"/>
    </source>
</evidence>
<reference evidence="1" key="1">
    <citation type="journal article" date="2013" name="Genome Announc.">
        <title>Draft Genome Sequence of Agarivorans albus Strain MKT 106T, an Agarolytic Marine Bacterium.</title>
        <authorList>
            <person name="Yasuike M."/>
            <person name="Nakamura Y."/>
            <person name="Kai W."/>
            <person name="Fujiwara A."/>
            <person name="Fukui Y."/>
            <person name="Satomi M."/>
            <person name="Sano M."/>
        </authorList>
    </citation>
    <scope>NUCLEOTIDE SEQUENCE [LARGE SCALE GENOMIC DNA]</scope>
</reference>
<dbReference type="Pfam" id="PF06853">
    <property type="entry name" value="DUF1249"/>
    <property type="match status" value="1"/>
</dbReference>
<accession>R9PT67</accession>
<protein>
    <submittedName>
        <fullName evidence="1">Putative cytoplasmic protein</fullName>
    </submittedName>
</protein>
<keyword evidence="2" id="KW-1185">Reference proteome</keyword>
<name>R9PT67_AGAAL</name>
<dbReference type="PANTHER" id="PTHR38774:SF1">
    <property type="entry name" value="CYTOPLASMIC PROTEIN"/>
    <property type="match status" value="1"/>
</dbReference>
<comment type="caution">
    <text evidence="1">The sequence shown here is derived from an EMBL/GenBank/DDBJ whole genome shotgun (WGS) entry which is preliminary data.</text>
</comment>
<gene>
    <name evidence="1" type="ORF">AALB_1971</name>
</gene>
<organism evidence="1 2">
    <name type="scientific">Agarivorans albus MKT 106</name>
    <dbReference type="NCBI Taxonomy" id="1331007"/>
    <lineage>
        <taxon>Bacteria</taxon>
        <taxon>Pseudomonadati</taxon>
        <taxon>Pseudomonadota</taxon>
        <taxon>Gammaproteobacteria</taxon>
        <taxon>Alteromonadales</taxon>
        <taxon>Alteromonadaceae</taxon>
        <taxon>Agarivorans</taxon>
    </lineage>
</organism>
<dbReference type="PANTHER" id="PTHR38774">
    <property type="entry name" value="CYTOPLASMIC PROTEIN-RELATED"/>
    <property type="match status" value="1"/>
</dbReference>
<dbReference type="EMBL" id="BARX01000011">
    <property type="protein sequence ID" value="GAD01891.1"/>
    <property type="molecule type" value="Genomic_DNA"/>
</dbReference>